<dbReference type="Proteomes" id="UP000054804">
    <property type="component" value="Unassembled WGS sequence"/>
</dbReference>
<organism evidence="7 8">
    <name type="scientific">Streptomyces silvensis</name>
    <dbReference type="NCBI Taxonomy" id="1765722"/>
    <lineage>
        <taxon>Bacteria</taxon>
        <taxon>Bacillati</taxon>
        <taxon>Actinomycetota</taxon>
        <taxon>Actinomycetes</taxon>
        <taxon>Kitasatosporales</taxon>
        <taxon>Streptomycetaceae</taxon>
        <taxon>Streptomyces</taxon>
    </lineage>
</organism>
<proteinExistence type="predicted"/>
<comment type="subcellular location">
    <subcellularLocation>
        <location evidence="1">Cell membrane</location>
        <topology evidence="1">Multi-pass membrane protein</topology>
    </subcellularLocation>
</comment>
<dbReference type="STRING" id="1765722.AT728_28515"/>
<dbReference type="Gene3D" id="1.20.1250.20">
    <property type="entry name" value="MFS general substrate transporter like domains"/>
    <property type="match status" value="2"/>
</dbReference>
<gene>
    <name evidence="7" type="ORF">AT728_28515</name>
</gene>
<keyword evidence="3 5" id="KW-1133">Transmembrane helix</keyword>
<feature type="transmembrane region" description="Helical" evidence="5">
    <location>
        <begin position="248"/>
        <end position="267"/>
    </location>
</feature>
<keyword evidence="4 5" id="KW-0472">Membrane</keyword>
<evidence type="ECO:0000313" key="8">
    <source>
        <dbReference type="Proteomes" id="UP000054804"/>
    </source>
</evidence>
<evidence type="ECO:0000256" key="5">
    <source>
        <dbReference type="SAM" id="Phobius"/>
    </source>
</evidence>
<protein>
    <submittedName>
        <fullName evidence="7">MFS transporter</fullName>
    </submittedName>
</protein>
<evidence type="ECO:0000256" key="4">
    <source>
        <dbReference type="ARBA" id="ARBA00023136"/>
    </source>
</evidence>
<accession>A0A0W7WVG7</accession>
<evidence type="ECO:0000256" key="2">
    <source>
        <dbReference type="ARBA" id="ARBA00022692"/>
    </source>
</evidence>
<dbReference type="Pfam" id="PF07690">
    <property type="entry name" value="MFS_1"/>
    <property type="match status" value="2"/>
</dbReference>
<dbReference type="GO" id="GO:0022857">
    <property type="term" value="F:transmembrane transporter activity"/>
    <property type="evidence" value="ECO:0007669"/>
    <property type="project" value="InterPro"/>
</dbReference>
<evidence type="ECO:0000256" key="1">
    <source>
        <dbReference type="ARBA" id="ARBA00004651"/>
    </source>
</evidence>
<dbReference type="InterPro" id="IPR011701">
    <property type="entry name" value="MFS"/>
</dbReference>
<feature type="transmembrane region" description="Helical" evidence="5">
    <location>
        <begin position="209"/>
        <end position="228"/>
    </location>
</feature>
<dbReference type="AlphaFoldDB" id="A0A0W7WVG7"/>
<dbReference type="InterPro" id="IPR036259">
    <property type="entry name" value="MFS_trans_sf"/>
</dbReference>
<feature type="transmembrane region" description="Helical" evidence="5">
    <location>
        <begin position="79"/>
        <end position="99"/>
    </location>
</feature>
<dbReference type="OrthoDB" id="9180256at2"/>
<dbReference type="PANTHER" id="PTHR23542:SF1">
    <property type="entry name" value="MAJOR FACILITATOR SUPERFAMILY (MFS) PROFILE DOMAIN-CONTAINING PROTEIN"/>
    <property type="match status" value="1"/>
</dbReference>
<dbReference type="SUPFAM" id="SSF103473">
    <property type="entry name" value="MFS general substrate transporter"/>
    <property type="match status" value="1"/>
</dbReference>
<feature type="transmembrane region" description="Helical" evidence="5">
    <location>
        <begin position="279"/>
        <end position="297"/>
    </location>
</feature>
<reference evidence="7 8" key="1">
    <citation type="submission" date="2015-12" db="EMBL/GenBank/DDBJ databases">
        <title>Draft genome sequence of Streptomyces silvensis ATCC 53525, a producer of novel hormone antagonists.</title>
        <authorList>
            <person name="Johnston C.W."/>
            <person name="Li Y."/>
            <person name="Magarvey N.A."/>
        </authorList>
    </citation>
    <scope>NUCLEOTIDE SEQUENCE [LARGE SCALE GENOMIC DNA]</scope>
    <source>
        <strain evidence="7 8">ATCC 53525</strain>
    </source>
</reference>
<feature type="transmembrane region" description="Helical" evidence="5">
    <location>
        <begin position="366"/>
        <end position="387"/>
    </location>
</feature>
<feature type="transmembrane region" description="Helical" evidence="5">
    <location>
        <begin position="337"/>
        <end position="360"/>
    </location>
</feature>
<dbReference type="RefSeq" id="WP_058851088.1">
    <property type="nucleotide sequence ID" value="NZ_LOCL01000058.1"/>
</dbReference>
<keyword evidence="2 5" id="KW-0812">Transmembrane</keyword>
<feature type="domain" description="Major facilitator superfamily (MFS) profile" evidence="6">
    <location>
        <begin position="214"/>
        <end position="413"/>
    </location>
</feature>
<evidence type="ECO:0000313" key="7">
    <source>
        <dbReference type="EMBL" id="KUF14578.1"/>
    </source>
</evidence>
<evidence type="ECO:0000259" key="6">
    <source>
        <dbReference type="PROSITE" id="PS50850"/>
    </source>
</evidence>
<evidence type="ECO:0000256" key="3">
    <source>
        <dbReference type="ARBA" id="ARBA00022989"/>
    </source>
</evidence>
<dbReference type="GO" id="GO:0005886">
    <property type="term" value="C:plasma membrane"/>
    <property type="evidence" value="ECO:0007669"/>
    <property type="project" value="UniProtKB-SubCell"/>
</dbReference>
<dbReference type="EMBL" id="LOCL01000058">
    <property type="protein sequence ID" value="KUF14578.1"/>
    <property type="molecule type" value="Genomic_DNA"/>
</dbReference>
<sequence length="413" mass="42003">MTNAYREIFAAPGAKAFSSAGLLARLPLPLTHMGILTMLSETTGEYALAGLVAGAFTFSMAFLGPQVSKAVDRRGQSRVLPLATGVSLLGLAALLICATTGAPDWTLFLCALVSGLMPSMSAMVRARWTEIYRGTPRLTTAYSMESVVDELTYVIGPALAVVLSTALFPEAAPLFAGLLLLVGVALFVPQKRTEPPVKPRSDGAGGASAIRSAPVLLLALVLLCGGAVPGMVDTMGLALAAEQGDKSLAGLVFAVYAIGSGLAGLLFGARQPDVPLPRLLLAGVGGTALTTLPFLFVDGVAGMVAAVFLAGVFFAPTMVVIMGIVERVTPEHRLTEAMTWMIAGLQSGVAIGAAVSGVVYDRFGATAGVSVALVAGATALLLTLCALPMLRTRLTASSAGAVSSAHTTAPAGC</sequence>
<dbReference type="PANTHER" id="PTHR23542">
    <property type="match status" value="1"/>
</dbReference>
<dbReference type="PROSITE" id="PS50850">
    <property type="entry name" value="MFS"/>
    <property type="match status" value="1"/>
</dbReference>
<feature type="transmembrane region" description="Helical" evidence="5">
    <location>
        <begin position="303"/>
        <end position="325"/>
    </location>
</feature>
<feature type="transmembrane region" description="Helical" evidence="5">
    <location>
        <begin position="105"/>
        <end position="126"/>
    </location>
</feature>
<dbReference type="InterPro" id="IPR020846">
    <property type="entry name" value="MFS_dom"/>
</dbReference>
<keyword evidence="8" id="KW-1185">Reference proteome</keyword>
<comment type="caution">
    <text evidence="7">The sequence shown here is derived from an EMBL/GenBank/DDBJ whole genome shotgun (WGS) entry which is preliminary data.</text>
</comment>
<name>A0A0W7WVG7_9ACTN</name>
<feature type="transmembrane region" description="Helical" evidence="5">
    <location>
        <begin position="46"/>
        <end position="67"/>
    </location>
</feature>
<feature type="transmembrane region" description="Helical" evidence="5">
    <location>
        <begin position="171"/>
        <end position="188"/>
    </location>
</feature>